<organism evidence="2 3">
    <name type="scientific">Grifola frondosa</name>
    <name type="common">Maitake</name>
    <name type="synonym">Polyporus frondosus</name>
    <dbReference type="NCBI Taxonomy" id="5627"/>
    <lineage>
        <taxon>Eukaryota</taxon>
        <taxon>Fungi</taxon>
        <taxon>Dikarya</taxon>
        <taxon>Basidiomycota</taxon>
        <taxon>Agaricomycotina</taxon>
        <taxon>Agaricomycetes</taxon>
        <taxon>Polyporales</taxon>
        <taxon>Grifolaceae</taxon>
        <taxon>Grifola</taxon>
    </lineage>
</organism>
<feature type="region of interest" description="Disordered" evidence="1">
    <location>
        <begin position="145"/>
        <end position="213"/>
    </location>
</feature>
<feature type="compositionally biased region" description="Basic residues" evidence="1">
    <location>
        <begin position="199"/>
        <end position="208"/>
    </location>
</feature>
<feature type="compositionally biased region" description="Pro residues" evidence="1">
    <location>
        <begin position="280"/>
        <end position="298"/>
    </location>
</feature>
<dbReference type="AlphaFoldDB" id="A0A1C7ML97"/>
<feature type="region of interest" description="Disordered" evidence="1">
    <location>
        <begin position="316"/>
        <end position="355"/>
    </location>
</feature>
<dbReference type="OMA" id="LVERIWH"/>
<name>A0A1C7ML97_GRIFR</name>
<keyword evidence="3" id="KW-1185">Reference proteome</keyword>
<evidence type="ECO:0000256" key="1">
    <source>
        <dbReference type="SAM" id="MobiDB-lite"/>
    </source>
</evidence>
<dbReference type="EMBL" id="LUGG01000004">
    <property type="protein sequence ID" value="OBZ75784.1"/>
    <property type="molecule type" value="Genomic_DNA"/>
</dbReference>
<feature type="region of interest" description="Disordered" evidence="1">
    <location>
        <begin position="268"/>
        <end position="302"/>
    </location>
</feature>
<evidence type="ECO:0000313" key="2">
    <source>
        <dbReference type="EMBL" id="OBZ75784.1"/>
    </source>
</evidence>
<feature type="region of interest" description="Disordered" evidence="1">
    <location>
        <begin position="93"/>
        <end position="114"/>
    </location>
</feature>
<dbReference type="Proteomes" id="UP000092993">
    <property type="component" value="Unassembled WGS sequence"/>
</dbReference>
<protein>
    <submittedName>
        <fullName evidence="2">Uncharacterized protein</fullName>
    </submittedName>
</protein>
<dbReference type="OrthoDB" id="3228154at2759"/>
<reference evidence="2 3" key="1">
    <citation type="submission" date="2016-03" db="EMBL/GenBank/DDBJ databases">
        <title>Whole genome sequencing of Grifola frondosa 9006-11.</title>
        <authorList>
            <person name="Min B."/>
            <person name="Park H."/>
            <person name="Kim J.-G."/>
            <person name="Cho H."/>
            <person name="Oh Y.-L."/>
            <person name="Kong W.-S."/>
            <person name="Choi I.-G."/>
        </authorList>
    </citation>
    <scope>NUCLEOTIDE SEQUENCE [LARGE SCALE GENOMIC DNA]</scope>
    <source>
        <strain evidence="2 3">9006-11</strain>
    </source>
</reference>
<comment type="caution">
    <text evidence="2">The sequence shown here is derived from an EMBL/GenBank/DDBJ whole genome shotgun (WGS) entry which is preliminary data.</text>
</comment>
<evidence type="ECO:0000313" key="3">
    <source>
        <dbReference type="Proteomes" id="UP000092993"/>
    </source>
</evidence>
<sequence length="355" mass="39296">MYLLPPYSHSRNSERPSGTTNKSSKPPHSRSKHHLYFPIFSTKKASPTVCITNTSVSRAITACLLPSPSGLPDVPPQNFIPFPSSPIACPASSDTADGMDCESEPDSCKPHKGEDVSPANHHIWHIDLHHRRSKSCLATSYFHRDNLPPRTPHEASVNSMSHSLNRVPHLRTRKEKSELRSQGAAARRESMSAGSAAPHPKRTRRNRRSQMDGQFLAAVHRSIAWRMRRALVGIEDAYTAQDALLVERLWRNLVNQGFQPAQSEHELDLTAPPFSDDSSPPNPFCLPASPPQSMPVPSTPDLLTMPQLVASLTLRYKDRSSTRPRSSSSVLKMIESAPAPRPSSPLARTVYLPEL</sequence>
<accession>A0A1C7ML97</accession>
<feature type="region of interest" description="Disordered" evidence="1">
    <location>
        <begin position="1"/>
        <end position="31"/>
    </location>
</feature>
<proteinExistence type="predicted"/>
<gene>
    <name evidence="2" type="ORF">A0H81_04998</name>
</gene>